<sequence>MVSPSAIGAENAWYFPPPSLCQTSTTPGSTGDELCTTRWPSFAPSTVAAARGAKQERPESSLRDTSGRDTAPVAASTSRTVGVEPQALVRARVLPSADAAQVSLGRASAQMPGKASSVSEPPSRTSTSGTSTRCVYAAAS</sequence>
<proteinExistence type="predicted"/>
<accession>A0A7S1TX06</accession>
<reference evidence="2" key="1">
    <citation type="submission" date="2021-01" db="EMBL/GenBank/DDBJ databases">
        <authorList>
            <person name="Corre E."/>
            <person name="Pelletier E."/>
            <person name="Niang G."/>
            <person name="Scheremetjew M."/>
            <person name="Finn R."/>
            <person name="Kale V."/>
            <person name="Holt S."/>
            <person name="Cochrane G."/>
            <person name="Meng A."/>
            <person name="Brown T."/>
            <person name="Cohen L."/>
        </authorList>
    </citation>
    <scope>NUCLEOTIDE SEQUENCE</scope>
    <source>
        <strain evidence="2">CCMP2877</strain>
    </source>
</reference>
<organism evidence="2">
    <name type="scientific">Phaeomonas parva</name>
    <dbReference type="NCBI Taxonomy" id="124430"/>
    <lineage>
        <taxon>Eukaryota</taxon>
        <taxon>Sar</taxon>
        <taxon>Stramenopiles</taxon>
        <taxon>Ochrophyta</taxon>
        <taxon>Pinguiophyceae</taxon>
        <taxon>Pinguiochrysidales</taxon>
        <taxon>Pinguiochrysidaceae</taxon>
        <taxon>Phaeomonas</taxon>
    </lineage>
</organism>
<evidence type="ECO:0000313" key="2">
    <source>
        <dbReference type="EMBL" id="CAD9250012.1"/>
    </source>
</evidence>
<gene>
    <name evidence="2" type="ORF">PPAR1163_LOCUS8373</name>
</gene>
<feature type="region of interest" description="Disordered" evidence="1">
    <location>
        <begin position="46"/>
        <end position="80"/>
    </location>
</feature>
<dbReference type="EMBL" id="HBGJ01013232">
    <property type="protein sequence ID" value="CAD9250012.1"/>
    <property type="molecule type" value="Transcribed_RNA"/>
</dbReference>
<feature type="compositionally biased region" description="Low complexity" evidence="1">
    <location>
        <begin position="123"/>
        <end position="133"/>
    </location>
</feature>
<dbReference type="AlphaFoldDB" id="A0A7S1TX06"/>
<feature type="region of interest" description="Disordered" evidence="1">
    <location>
        <begin position="99"/>
        <end position="140"/>
    </location>
</feature>
<evidence type="ECO:0000256" key="1">
    <source>
        <dbReference type="SAM" id="MobiDB-lite"/>
    </source>
</evidence>
<protein>
    <submittedName>
        <fullName evidence="2">Uncharacterized protein</fullName>
    </submittedName>
</protein>
<feature type="compositionally biased region" description="Basic and acidic residues" evidence="1">
    <location>
        <begin position="53"/>
        <end position="67"/>
    </location>
</feature>
<name>A0A7S1TX06_9STRA</name>